<protein>
    <submittedName>
        <fullName evidence="10">2-octaprenylphenol hydroxylase</fullName>
    </submittedName>
</protein>
<comment type="subunit">
    <text evidence="8">Component of the Ubi complex metabolon, which regroups five ubiquinone biosynthesis proteins (UbiE, UbiF, UbiG, UbiH and UbiI) and two accessory factors (UbiK and the lipid-binding protein UbiJ).</text>
</comment>
<dbReference type="GO" id="GO:0016705">
    <property type="term" value="F:oxidoreductase activity, acting on paired donors, with incorporation or reduction of molecular oxygen"/>
    <property type="evidence" value="ECO:0007669"/>
    <property type="project" value="InterPro"/>
</dbReference>
<dbReference type="GO" id="GO:0006744">
    <property type="term" value="P:ubiquinone biosynthetic process"/>
    <property type="evidence" value="ECO:0007669"/>
    <property type="project" value="UniProtKB-UniPathway"/>
</dbReference>
<feature type="domain" description="FAD-binding" evidence="9">
    <location>
        <begin position="147"/>
        <end position="338"/>
    </location>
</feature>
<dbReference type="UniPathway" id="UPA00232"/>
<comment type="similarity">
    <text evidence="3">Belongs to the UbiH/COQ6 family.</text>
</comment>
<evidence type="ECO:0000256" key="8">
    <source>
        <dbReference type="ARBA" id="ARBA00065734"/>
    </source>
</evidence>
<evidence type="ECO:0000259" key="9">
    <source>
        <dbReference type="Pfam" id="PF01494"/>
    </source>
</evidence>
<evidence type="ECO:0000256" key="2">
    <source>
        <dbReference type="ARBA" id="ARBA00004749"/>
    </source>
</evidence>
<dbReference type="InterPro" id="IPR036188">
    <property type="entry name" value="FAD/NAD-bd_sf"/>
</dbReference>
<dbReference type="GO" id="GO:0004497">
    <property type="term" value="F:monooxygenase activity"/>
    <property type="evidence" value="ECO:0007669"/>
    <property type="project" value="UniProtKB-KW"/>
</dbReference>
<dbReference type="AlphaFoldDB" id="A0A1I3XLT2"/>
<dbReference type="Pfam" id="PF01494">
    <property type="entry name" value="FAD_binding_3"/>
    <property type="match status" value="1"/>
</dbReference>
<keyword evidence="7" id="KW-0503">Monooxygenase</keyword>
<proteinExistence type="inferred from homology"/>
<organism evidence="10 11">
    <name type="scientific">Methylophaga sulfidovorans</name>
    <dbReference type="NCBI Taxonomy" id="45496"/>
    <lineage>
        <taxon>Bacteria</taxon>
        <taxon>Pseudomonadati</taxon>
        <taxon>Pseudomonadota</taxon>
        <taxon>Gammaproteobacteria</taxon>
        <taxon>Thiotrichales</taxon>
        <taxon>Piscirickettsiaceae</taxon>
        <taxon>Methylophaga</taxon>
    </lineage>
</organism>
<dbReference type="GO" id="GO:0071949">
    <property type="term" value="F:FAD binding"/>
    <property type="evidence" value="ECO:0007669"/>
    <property type="project" value="InterPro"/>
</dbReference>
<dbReference type="InterPro" id="IPR010971">
    <property type="entry name" value="UbiH/COQ6"/>
</dbReference>
<evidence type="ECO:0000313" key="10">
    <source>
        <dbReference type="EMBL" id="SFK20001.1"/>
    </source>
</evidence>
<comment type="cofactor">
    <cofactor evidence="1">
        <name>FAD</name>
        <dbReference type="ChEBI" id="CHEBI:57692"/>
    </cofactor>
</comment>
<dbReference type="PRINTS" id="PR00420">
    <property type="entry name" value="RNGMNOXGNASE"/>
</dbReference>
<dbReference type="SUPFAM" id="SSF51905">
    <property type="entry name" value="FAD/NAD(P)-binding domain"/>
    <property type="match status" value="1"/>
</dbReference>
<accession>A0A1I3XLT2</accession>
<dbReference type="PROSITE" id="PS01304">
    <property type="entry name" value="UBIH"/>
    <property type="match status" value="1"/>
</dbReference>
<dbReference type="InterPro" id="IPR018168">
    <property type="entry name" value="Ubi_Hdrlase_CS"/>
</dbReference>
<keyword evidence="5" id="KW-0274">FAD</keyword>
<dbReference type="RefSeq" id="WP_091712664.1">
    <property type="nucleotide sequence ID" value="NZ_FOSH01000006.1"/>
</dbReference>
<dbReference type="NCBIfam" id="TIGR01988">
    <property type="entry name" value="Ubi-OHases"/>
    <property type="match status" value="1"/>
</dbReference>
<keyword evidence="6" id="KW-0560">Oxidoreductase</keyword>
<evidence type="ECO:0000256" key="4">
    <source>
        <dbReference type="ARBA" id="ARBA00022630"/>
    </source>
</evidence>
<dbReference type="Gene3D" id="3.50.50.60">
    <property type="entry name" value="FAD/NAD(P)-binding domain"/>
    <property type="match status" value="2"/>
</dbReference>
<comment type="pathway">
    <text evidence="2">Cofactor biosynthesis; ubiquinone biosynthesis.</text>
</comment>
<dbReference type="PANTHER" id="PTHR43876:SF7">
    <property type="entry name" value="UBIQUINONE BIOSYNTHESIS MONOOXYGENASE COQ6, MITOCHONDRIAL"/>
    <property type="match status" value="1"/>
</dbReference>
<dbReference type="OrthoDB" id="9769565at2"/>
<evidence type="ECO:0000256" key="3">
    <source>
        <dbReference type="ARBA" id="ARBA00005349"/>
    </source>
</evidence>
<dbReference type="PROSITE" id="PS51257">
    <property type="entry name" value="PROKAR_LIPOPROTEIN"/>
    <property type="match status" value="1"/>
</dbReference>
<dbReference type="EMBL" id="FOSH01000006">
    <property type="protein sequence ID" value="SFK20001.1"/>
    <property type="molecule type" value="Genomic_DNA"/>
</dbReference>
<evidence type="ECO:0000256" key="1">
    <source>
        <dbReference type="ARBA" id="ARBA00001974"/>
    </source>
</evidence>
<sequence length="404" mass="44955">MKQEYDIAIVGGGMVGSCLALALSRHSAFNIALVEAQTFEPLAEAAPFDIRVSALTKGSENILKALNAWSMLPQSRLSAFSDMKVWENADSELHFNSADMGAANLGHIIENRQLQQTSFSLCQQQPNIDVITPAKPVAIENQQLHLDNEHTLKTKLIIAADGAHSAIKEFANIETKGWSYQQKGLVCNVTTTSPHQQTAWQRFLPEGPLAFLPLADSHQCSIVWTLSTDNADRLLALSDDEFINELNTAFEERLGKVIKISHRNAFPLQLRHAETYIKPGLVLVGDAAHTIHPLAGQGVNIGLLDAAVLAEVIINAAQQGRDIGQLHTLQKYQRQRHADNLLMQMSMDMFKRVFTNSLTPVKWLRQFGLRHVNKSRLLKNLFMQQAASRSFATPKLAQRVRDHH</sequence>
<evidence type="ECO:0000313" key="11">
    <source>
        <dbReference type="Proteomes" id="UP000198924"/>
    </source>
</evidence>
<evidence type="ECO:0000256" key="6">
    <source>
        <dbReference type="ARBA" id="ARBA00023002"/>
    </source>
</evidence>
<evidence type="ECO:0000256" key="5">
    <source>
        <dbReference type="ARBA" id="ARBA00022827"/>
    </source>
</evidence>
<dbReference type="Proteomes" id="UP000198924">
    <property type="component" value="Unassembled WGS sequence"/>
</dbReference>
<reference evidence="11" key="1">
    <citation type="submission" date="2016-10" db="EMBL/GenBank/DDBJ databases">
        <authorList>
            <person name="Varghese N."/>
            <person name="Submissions S."/>
        </authorList>
    </citation>
    <scope>NUCLEOTIDE SEQUENCE [LARGE SCALE GENOMIC DNA]</scope>
    <source>
        <strain evidence="11">DSM 11578</strain>
    </source>
</reference>
<keyword evidence="4" id="KW-0285">Flavoprotein</keyword>
<dbReference type="InterPro" id="IPR002938">
    <property type="entry name" value="FAD-bd"/>
</dbReference>
<keyword evidence="11" id="KW-1185">Reference proteome</keyword>
<dbReference type="STRING" id="45496.SAMN04488079_106119"/>
<gene>
    <name evidence="10" type="ORF">SAMN04488079_106119</name>
</gene>
<dbReference type="PANTHER" id="PTHR43876">
    <property type="entry name" value="UBIQUINONE BIOSYNTHESIS MONOOXYGENASE COQ6, MITOCHONDRIAL"/>
    <property type="match status" value="1"/>
</dbReference>
<evidence type="ECO:0000256" key="7">
    <source>
        <dbReference type="ARBA" id="ARBA00023033"/>
    </source>
</evidence>
<dbReference type="FunFam" id="3.50.50.60:FF:000021">
    <property type="entry name" value="Ubiquinone biosynthesis monooxygenase COQ6"/>
    <property type="match status" value="1"/>
</dbReference>
<dbReference type="GO" id="GO:0110142">
    <property type="term" value="C:ubiquinone biosynthesis complex"/>
    <property type="evidence" value="ECO:0007669"/>
    <property type="project" value="UniProtKB-ARBA"/>
</dbReference>
<dbReference type="InterPro" id="IPR051205">
    <property type="entry name" value="UbiH/COQ6_monooxygenase"/>
</dbReference>
<name>A0A1I3XLT2_9GAMM</name>